<dbReference type="AlphaFoldDB" id="A0A183EMF8"/>
<protein>
    <submittedName>
        <fullName evidence="6">WD_REPEATS_REGION domain-containing protein</fullName>
    </submittedName>
</protein>
<gene>
    <name evidence="4" type="ORF">GPUH_LOCUS22149</name>
</gene>
<sequence length="133" mass="14464">MSGTITSFSACGGCLLASSSTDKTIRIWDMRVNEAVKVFDPLLKPSASGAFHVDGSGRILVRGDASGMVHAFDTSSAKKIISKRTTAGPVSCLRIGNSKRFMIVADEQRYAFYIIFLALLEKFTFSYTETSFS</sequence>
<keyword evidence="2" id="KW-0677">Repeat</keyword>
<dbReference type="PROSITE" id="PS00678">
    <property type="entry name" value="WD_REPEATS_1"/>
    <property type="match status" value="1"/>
</dbReference>
<evidence type="ECO:0000313" key="5">
    <source>
        <dbReference type="Proteomes" id="UP000271098"/>
    </source>
</evidence>
<reference evidence="4 5" key="2">
    <citation type="submission" date="2018-11" db="EMBL/GenBank/DDBJ databases">
        <authorList>
            <consortium name="Pathogen Informatics"/>
        </authorList>
    </citation>
    <scope>NUCLEOTIDE SEQUENCE [LARGE SCALE GENOMIC DNA]</scope>
</reference>
<dbReference type="PROSITE" id="PS50082">
    <property type="entry name" value="WD_REPEATS_2"/>
    <property type="match status" value="1"/>
</dbReference>
<dbReference type="InterPro" id="IPR001680">
    <property type="entry name" value="WD40_rpt"/>
</dbReference>
<evidence type="ECO:0000313" key="6">
    <source>
        <dbReference type="WBParaSite" id="GPUH_0002217601-mRNA-1"/>
    </source>
</evidence>
<dbReference type="InterPro" id="IPR036322">
    <property type="entry name" value="WD40_repeat_dom_sf"/>
</dbReference>
<dbReference type="InterPro" id="IPR019775">
    <property type="entry name" value="WD40_repeat_CS"/>
</dbReference>
<organism evidence="6">
    <name type="scientific">Gongylonema pulchrum</name>
    <dbReference type="NCBI Taxonomy" id="637853"/>
    <lineage>
        <taxon>Eukaryota</taxon>
        <taxon>Metazoa</taxon>
        <taxon>Ecdysozoa</taxon>
        <taxon>Nematoda</taxon>
        <taxon>Chromadorea</taxon>
        <taxon>Rhabditida</taxon>
        <taxon>Spirurina</taxon>
        <taxon>Spiruromorpha</taxon>
        <taxon>Spiruroidea</taxon>
        <taxon>Gongylonematidae</taxon>
        <taxon>Gongylonema</taxon>
    </lineage>
</organism>
<dbReference type="WBParaSite" id="GPUH_0002217601-mRNA-1">
    <property type="protein sequence ID" value="GPUH_0002217601-mRNA-1"/>
    <property type="gene ID" value="GPUH_0002217601"/>
</dbReference>
<evidence type="ECO:0000313" key="4">
    <source>
        <dbReference type="EMBL" id="VDN39557.1"/>
    </source>
</evidence>
<evidence type="ECO:0000256" key="1">
    <source>
        <dbReference type="ARBA" id="ARBA00022574"/>
    </source>
</evidence>
<keyword evidence="5" id="KW-1185">Reference proteome</keyword>
<dbReference type="InterPro" id="IPR015943">
    <property type="entry name" value="WD40/YVTN_repeat-like_dom_sf"/>
</dbReference>
<accession>A0A183EMF8</accession>
<dbReference type="EMBL" id="UYRT01094371">
    <property type="protein sequence ID" value="VDN39557.1"/>
    <property type="molecule type" value="Genomic_DNA"/>
</dbReference>
<dbReference type="Proteomes" id="UP000271098">
    <property type="component" value="Unassembled WGS sequence"/>
</dbReference>
<feature type="repeat" description="WD" evidence="3">
    <location>
        <begin position="15"/>
        <end position="38"/>
    </location>
</feature>
<evidence type="ECO:0000256" key="3">
    <source>
        <dbReference type="PROSITE-ProRule" id="PRU00221"/>
    </source>
</evidence>
<reference evidence="6" key="1">
    <citation type="submission" date="2016-06" db="UniProtKB">
        <authorList>
            <consortium name="WormBaseParasite"/>
        </authorList>
    </citation>
    <scope>IDENTIFICATION</scope>
</reference>
<proteinExistence type="predicted"/>
<evidence type="ECO:0000256" key="2">
    <source>
        <dbReference type="ARBA" id="ARBA00022737"/>
    </source>
</evidence>
<keyword evidence="1 3" id="KW-0853">WD repeat</keyword>
<name>A0A183EMF8_9BILA</name>
<dbReference type="Gene3D" id="2.130.10.10">
    <property type="entry name" value="YVTN repeat-like/Quinoprotein amine dehydrogenase"/>
    <property type="match status" value="1"/>
</dbReference>
<dbReference type="SUPFAM" id="SSF50978">
    <property type="entry name" value="WD40 repeat-like"/>
    <property type="match status" value="1"/>
</dbReference>
<dbReference type="OrthoDB" id="2096344at2759"/>